<feature type="domain" description="PLAT" evidence="2">
    <location>
        <begin position="475"/>
        <end position="590"/>
    </location>
</feature>
<dbReference type="SMART" id="SM00308">
    <property type="entry name" value="LH2"/>
    <property type="match status" value="5"/>
</dbReference>
<dbReference type="Proteomes" id="UP000770717">
    <property type="component" value="Unassembled WGS sequence"/>
</dbReference>
<dbReference type="EMBL" id="WNTK01002544">
    <property type="protein sequence ID" value="KAG9465934.1"/>
    <property type="molecule type" value="Genomic_DNA"/>
</dbReference>
<comment type="caution">
    <text evidence="3">The sequence shown here is derived from an EMBL/GenBank/DDBJ whole genome shotgun (WGS) entry which is preliminary data.</text>
</comment>
<dbReference type="AlphaFoldDB" id="A0A8J6BIY1"/>
<dbReference type="InterPro" id="IPR052970">
    <property type="entry name" value="Inner_ear_hair_cell_LOXHD"/>
</dbReference>
<proteinExistence type="predicted"/>
<reference evidence="3" key="1">
    <citation type="thesis" date="2020" institute="ProQuest LLC" country="789 East Eisenhower Parkway, Ann Arbor, MI, USA">
        <title>Comparative Genomics and Chromosome Evolution.</title>
        <authorList>
            <person name="Mudd A.B."/>
        </authorList>
    </citation>
    <scope>NUCLEOTIDE SEQUENCE</scope>
    <source>
        <strain evidence="3">HN-11 Male</strain>
        <tissue evidence="3">Kidney and liver</tissue>
    </source>
</reference>
<dbReference type="Pfam" id="PF01477">
    <property type="entry name" value="PLAT"/>
    <property type="match status" value="7"/>
</dbReference>
<dbReference type="InterPro" id="IPR001024">
    <property type="entry name" value="PLAT/LH2_dom"/>
</dbReference>
<feature type="domain" description="PLAT" evidence="2">
    <location>
        <begin position="22"/>
        <end position="147"/>
    </location>
</feature>
<sequence>MTLPVTLWIITQPRCVCISAVVPYEITVYTSDIFGAGTDADVFIVLYGRDGICTQQKSLCVNKRERRMYFERNSVDQFIVELEDIGDVIEKIRIGHNDVGVNPGWHLDRVDIRRLLPNGKGSQTVTFPCERWLAKSEDDGETVRELVPSDIFTEKLTKDGTLKQIEMEVEDPLETHTYCVSVYTGDVYGAGTDANVFLTIYGDLGDTGERKLSKSETNSNKFERGKVDKFIIEAVDLGTLYKIKICHDNSMLSPDWYLEKVDILNEDTEEPYTFLCERWLSMKKEDKMIERILYEKDYDGDRHSQGSSSQNLLGSALSLRSQDNNANLRTKGSTDGSLQEEQMIPYHITITTGQERDAGTESRAYVIIMGPQKIRTERLWLDLPKDKKGYGLGSVEKFSVVGTDVGEVKRMELGHDGTAPESCWLVEEIQLCVPTKGVLYTFACKCWFAKDRGDGLSSRVFNMLDATAISVGQKILYEVTVITGDVPNGGTGANIYMTCFGASGYTEEMLLPKCGDRFERGQKDTFIMEIADIAPFKKMRIRLDAKGSRPEWYLEKIILRNTGTDEETSFAYGEWLSKTKGEKRTLSCELAAVVDEEQMVETTTYIIQVKTSDVSGAGTDANVFLIIFGENGDTGTLAMKQSNNSNKFEKSQLDTFRFPDMLSMGDLCKVRVWHDNSGIAPGWHLEFIDVKDEVMNKTFRFQCDRWLAKNADDKQISRELACANNDILDLKERTSYEIVTVTSDREDAETKDNIWIVLEGKKGRSKEMLMENSSKKRRFAQNATDVFKFSSKNVGDIAAICVGHCPKDGKKFSPKPDSYWHVKEITITETELGNQYIFNCNAKIPLRNKRDDYKVYECAKIIESFASRARSLVPVKYEVIIVTGFEKGAGTDANVLLTMYGSNGDSGKLSLKQKMRNLFERGKTNRFDIETLDLGEMKKVRVEHDNSGLSPGWLLERVEVTNSATGVTTIFPCGKWLDKKRGDGEIWREIYPVY</sequence>
<accession>A0A8J6BIY1</accession>
<keyword evidence="4" id="KW-1185">Reference proteome</keyword>
<organism evidence="3 4">
    <name type="scientific">Eleutherodactylus coqui</name>
    <name type="common">Puerto Rican coqui</name>
    <dbReference type="NCBI Taxonomy" id="57060"/>
    <lineage>
        <taxon>Eukaryota</taxon>
        <taxon>Metazoa</taxon>
        <taxon>Chordata</taxon>
        <taxon>Craniata</taxon>
        <taxon>Vertebrata</taxon>
        <taxon>Euteleostomi</taxon>
        <taxon>Amphibia</taxon>
        <taxon>Batrachia</taxon>
        <taxon>Anura</taxon>
        <taxon>Neobatrachia</taxon>
        <taxon>Hyloidea</taxon>
        <taxon>Eleutherodactylidae</taxon>
        <taxon>Eleutherodactylinae</taxon>
        <taxon>Eleutherodactylus</taxon>
        <taxon>Eleutherodactylus</taxon>
    </lineage>
</organism>
<dbReference type="CDD" id="cd01756">
    <property type="entry name" value="PLAT_repeat"/>
    <property type="match status" value="5"/>
</dbReference>
<name>A0A8J6BIY1_ELECQ</name>
<feature type="domain" description="PLAT" evidence="2">
    <location>
        <begin position="875"/>
        <end position="991"/>
    </location>
</feature>
<dbReference type="InterPro" id="IPR036392">
    <property type="entry name" value="PLAT/LH2_dom_sf"/>
</dbReference>
<gene>
    <name evidence="3" type="ORF">GDO78_017508</name>
</gene>
<evidence type="ECO:0000256" key="1">
    <source>
        <dbReference type="PROSITE-ProRule" id="PRU00152"/>
    </source>
</evidence>
<feature type="domain" description="PLAT" evidence="2">
    <location>
        <begin position="603"/>
        <end position="721"/>
    </location>
</feature>
<protein>
    <recommendedName>
        <fullName evidence="2">PLAT domain-containing protein</fullName>
    </recommendedName>
</protein>
<dbReference type="GO" id="GO:0032420">
    <property type="term" value="C:stereocilium"/>
    <property type="evidence" value="ECO:0007669"/>
    <property type="project" value="TreeGrafter"/>
</dbReference>
<dbReference type="OrthoDB" id="5322100at2759"/>
<dbReference type="PANTHER" id="PTHR45901">
    <property type="entry name" value="PROTEIN CBG12474"/>
    <property type="match status" value="1"/>
</dbReference>
<evidence type="ECO:0000259" key="2">
    <source>
        <dbReference type="PROSITE" id="PS50095"/>
    </source>
</evidence>
<dbReference type="PANTHER" id="PTHR45901:SF3">
    <property type="entry name" value="LIPOXYGENASE HOMOLOGY DOMAIN-CONTAINING PROTEIN 1"/>
    <property type="match status" value="1"/>
</dbReference>
<evidence type="ECO:0000313" key="3">
    <source>
        <dbReference type="EMBL" id="KAG9465934.1"/>
    </source>
</evidence>
<feature type="domain" description="PLAT" evidence="2">
    <location>
        <begin position="176"/>
        <end position="294"/>
    </location>
</feature>
<feature type="domain" description="PLAT" evidence="2">
    <location>
        <begin position="734"/>
        <end position="858"/>
    </location>
</feature>
<feature type="domain" description="PLAT" evidence="2">
    <location>
        <begin position="344"/>
        <end position="462"/>
    </location>
</feature>
<comment type="caution">
    <text evidence="1">Lacks conserved residue(s) required for the propagation of feature annotation.</text>
</comment>
<dbReference type="Gene3D" id="2.40.180.10">
    <property type="entry name" value="Catalase core domain"/>
    <property type="match status" value="5"/>
</dbReference>
<dbReference type="PROSITE" id="PS50095">
    <property type="entry name" value="PLAT"/>
    <property type="match status" value="7"/>
</dbReference>
<evidence type="ECO:0000313" key="4">
    <source>
        <dbReference type="Proteomes" id="UP000770717"/>
    </source>
</evidence>
<dbReference type="Gene3D" id="2.60.60.20">
    <property type="entry name" value="PLAT/LH2 domain"/>
    <property type="match status" value="2"/>
</dbReference>
<dbReference type="GO" id="GO:0007605">
    <property type="term" value="P:sensory perception of sound"/>
    <property type="evidence" value="ECO:0007669"/>
    <property type="project" value="TreeGrafter"/>
</dbReference>
<dbReference type="SUPFAM" id="SSF49723">
    <property type="entry name" value="Lipase/lipooxygenase domain (PLAT/LH2 domain)"/>
    <property type="match status" value="7"/>
</dbReference>